<dbReference type="OrthoDB" id="25649at2759"/>
<dbReference type="GO" id="GO:1990904">
    <property type="term" value="C:ribonucleoprotein complex"/>
    <property type="evidence" value="ECO:0007669"/>
    <property type="project" value="UniProtKB-KW"/>
</dbReference>
<name>A0A834HA46_RHOSS</name>
<dbReference type="Proteomes" id="UP000626092">
    <property type="component" value="Unassembled WGS sequence"/>
</dbReference>
<evidence type="ECO:0000256" key="5">
    <source>
        <dbReference type="SAM" id="MobiDB-lite"/>
    </source>
</evidence>
<dbReference type="InterPro" id="IPR038097">
    <property type="entry name" value="Ribosomal_eL36_sf"/>
</dbReference>
<dbReference type="Gene3D" id="1.10.10.1760">
    <property type="entry name" value="60S ribosomal protein L36"/>
    <property type="match status" value="1"/>
</dbReference>
<keyword evidence="3 4" id="KW-0687">Ribonucleoprotein</keyword>
<evidence type="ECO:0000256" key="4">
    <source>
        <dbReference type="RuleBase" id="RU000665"/>
    </source>
</evidence>
<evidence type="ECO:0000256" key="3">
    <source>
        <dbReference type="ARBA" id="ARBA00023274"/>
    </source>
</evidence>
<gene>
    <name evidence="6" type="ORF">RHSIM_Rhsim03G0187500</name>
</gene>
<organism evidence="6 7">
    <name type="scientific">Rhododendron simsii</name>
    <name type="common">Sims's rhododendron</name>
    <dbReference type="NCBI Taxonomy" id="118357"/>
    <lineage>
        <taxon>Eukaryota</taxon>
        <taxon>Viridiplantae</taxon>
        <taxon>Streptophyta</taxon>
        <taxon>Embryophyta</taxon>
        <taxon>Tracheophyta</taxon>
        <taxon>Spermatophyta</taxon>
        <taxon>Magnoliopsida</taxon>
        <taxon>eudicotyledons</taxon>
        <taxon>Gunneridae</taxon>
        <taxon>Pentapetalae</taxon>
        <taxon>asterids</taxon>
        <taxon>Ericales</taxon>
        <taxon>Ericaceae</taxon>
        <taxon>Ericoideae</taxon>
        <taxon>Rhodoreae</taxon>
        <taxon>Rhododendron</taxon>
    </lineage>
</organism>
<comment type="similarity">
    <text evidence="1 4">Belongs to the eukaryotic ribosomal protein eL36 family.</text>
</comment>
<dbReference type="Pfam" id="PF01158">
    <property type="entry name" value="Ribosomal_L36e"/>
    <property type="match status" value="1"/>
</dbReference>
<evidence type="ECO:0000313" key="6">
    <source>
        <dbReference type="EMBL" id="KAF7149313.1"/>
    </source>
</evidence>
<dbReference type="GO" id="GO:0003735">
    <property type="term" value="F:structural constituent of ribosome"/>
    <property type="evidence" value="ECO:0007669"/>
    <property type="project" value="InterPro"/>
</dbReference>
<keyword evidence="7" id="KW-1185">Reference proteome</keyword>
<accession>A0A834HA46</accession>
<reference evidence="6" key="1">
    <citation type="submission" date="2019-11" db="EMBL/GenBank/DDBJ databases">
        <authorList>
            <person name="Liu Y."/>
            <person name="Hou J."/>
            <person name="Li T.-Q."/>
            <person name="Guan C.-H."/>
            <person name="Wu X."/>
            <person name="Wu H.-Z."/>
            <person name="Ling F."/>
            <person name="Zhang R."/>
            <person name="Shi X.-G."/>
            <person name="Ren J.-P."/>
            <person name="Chen E.-F."/>
            <person name="Sun J.-M."/>
        </authorList>
    </citation>
    <scope>NUCLEOTIDE SEQUENCE</scope>
    <source>
        <strain evidence="6">Adult_tree_wgs_1</strain>
        <tissue evidence="6">Leaves</tissue>
    </source>
</reference>
<evidence type="ECO:0000256" key="2">
    <source>
        <dbReference type="ARBA" id="ARBA00022980"/>
    </source>
</evidence>
<dbReference type="InterPro" id="IPR000509">
    <property type="entry name" value="Ribosomal_eL36"/>
</dbReference>
<keyword evidence="2 4" id="KW-0689">Ribosomal protein</keyword>
<sequence length="170" mass="19486">MGFLRFCVEAGETTRESQKEENWEMGRHLVESTNLNPRKSYFLITEFAKRDSYKSMMGFGCMAPQQPNSGLFVGLNKGHVVTKKELAPRPSDRKGKTSRRVHFVRTLIREVAGFAPYEKRITELLKVGKDKRALKVAKRKLGTHKRAKKKREEMSNVLRKMRSAGGGEKK</sequence>
<dbReference type="FunFam" id="1.10.10.1760:FF:000001">
    <property type="entry name" value="60S ribosomal protein L36"/>
    <property type="match status" value="1"/>
</dbReference>
<dbReference type="PANTHER" id="PTHR10114">
    <property type="entry name" value="60S RIBOSOMAL PROTEIN L36"/>
    <property type="match status" value="1"/>
</dbReference>
<feature type="compositionally biased region" description="Basic residues" evidence="5">
    <location>
        <begin position="140"/>
        <end position="149"/>
    </location>
</feature>
<dbReference type="GO" id="GO:0005840">
    <property type="term" value="C:ribosome"/>
    <property type="evidence" value="ECO:0007669"/>
    <property type="project" value="UniProtKB-KW"/>
</dbReference>
<dbReference type="AlphaFoldDB" id="A0A834HA46"/>
<feature type="region of interest" description="Disordered" evidence="5">
    <location>
        <begin position="140"/>
        <end position="170"/>
    </location>
</feature>
<proteinExistence type="inferred from homology"/>
<dbReference type="EMBL" id="WJXA01000003">
    <property type="protein sequence ID" value="KAF7149313.1"/>
    <property type="molecule type" value="Genomic_DNA"/>
</dbReference>
<dbReference type="PROSITE" id="PS01190">
    <property type="entry name" value="RIBOSOMAL_L36E"/>
    <property type="match status" value="1"/>
</dbReference>
<comment type="caution">
    <text evidence="6">The sequence shown here is derived from an EMBL/GenBank/DDBJ whole genome shotgun (WGS) entry which is preliminary data.</text>
</comment>
<evidence type="ECO:0000313" key="7">
    <source>
        <dbReference type="Proteomes" id="UP000626092"/>
    </source>
</evidence>
<protein>
    <recommendedName>
        <fullName evidence="4">60S ribosomal protein L36</fullName>
    </recommendedName>
</protein>
<dbReference type="GO" id="GO:0006412">
    <property type="term" value="P:translation"/>
    <property type="evidence" value="ECO:0007669"/>
    <property type="project" value="InterPro"/>
</dbReference>
<evidence type="ECO:0000256" key="1">
    <source>
        <dbReference type="ARBA" id="ARBA00006509"/>
    </source>
</evidence>